<comment type="similarity">
    <text evidence="2">Belongs to the CSC1 (TC 1.A.17) family.</text>
</comment>
<feature type="region of interest" description="Disordered" evidence="7">
    <location>
        <begin position="767"/>
        <end position="803"/>
    </location>
</feature>
<evidence type="ECO:0000256" key="3">
    <source>
        <dbReference type="ARBA" id="ARBA00022448"/>
    </source>
</evidence>
<feature type="transmembrane region" description="Helical" evidence="8">
    <location>
        <begin position="701"/>
        <end position="724"/>
    </location>
</feature>
<dbReference type="GeneID" id="101847948"/>
<feature type="compositionally biased region" description="Gly residues" evidence="7">
    <location>
        <begin position="775"/>
        <end position="785"/>
    </location>
</feature>
<evidence type="ECO:0000256" key="6">
    <source>
        <dbReference type="ARBA" id="ARBA00023136"/>
    </source>
</evidence>
<sequence length="803" mass="91111">MSGPTSTPAPFHSNSSVQCNDQGNKTVFLYDKYNGIPDTLIINVVAFVVLLLLFTILRKIAWDYGRLALVNRTEENAPFKSTKSGYNVLKPSRWTSLFFGDHDSRSSTGSQESLDTAVASQDKGIFSWIVAFWKLRDVDILHKCGKDALQYLSFQRYLLVYVAIVTVLSIAVVLPINFKGDLLGTAVDFGHTTIGNLHPDDPVLWVHAVMSVLYLVAVIAVLRHFHLNLDVEEDEQVSRTLMVSNIPKSKCFHSPILQHFQEAYPESTVTDIQFAYNITGLVLLDRHRKRAAEAKLYCEMDYRKTGERPMMRPVTCGQVCCCCSQVDAINLYLEEEAELKKACEEEKVTSYQSPLGIAFITLASDSQAQRIRTDFRASCKGTHNPQMSSLYQELQVQNWIMHFAPSPENIYWENLSIPDWRWWTTAICVNGILTILLFFLTTPIMFLHTLDMLNIDIRKGMSGLHSAYLVQFLPTLLLWIVSALLPNFVYWSDQLIGHWTKTAEHHAIMRKTFIFLLMMVLILPSLGLTSARALFEWIVVDKERKMRWQCIFLPSNGSFFVNYVITAAFIGTALELLRFSELFVYGIKLLLSRSQAERAAVRKSAIWDFQYGIQYAWMLCIVAIIVSNSIPCPLVTPFGLVYMIFKHVVDRYNIFFAYNPSRINKHIHGSAVTFVLWAVILLQFNVVFFTGLRTEGFQPVFIFSCVALFITLLIFVGRISFGWFKHLKPSKYRYFEDSEPHTADSDDNGDLQISRPFVAQVLTQDLSGDQEGNGVTSGGQRGQGYGSTESGTGNPDDYLVQTT</sequence>
<proteinExistence type="inferred from homology"/>
<evidence type="ECO:0000256" key="5">
    <source>
        <dbReference type="ARBA" id="ARBA00022989"/>
    </source>
</evidence>
<evidence type="ECO:0000256" key="7">
    <source>
        <dbReference type="SAM" id="MobiDB-lite"/>
    </source>
</evidence>
<evidence type="ECO:0000259" key="11">
    <source>
        <dbReference type="Pfam" id="PF14703"/>
    </source>
</evidence>
<dbReference type="Pfam" id="PF13967">
    <property type="entry name" value="RSN1_TM"/>
    <property type="match status" value="1"/>
</dbReference>
<feature type="transmembrane region" description="Helical" evidence="8">
    <location>
        <begin position="468"/>
        <end position="491"/>
    </location>
</feature>
<keyword evidence="12" id="KW-1185">Reference proteome</keyword>
<dbReference type="InterPro" id="IPR027815">
    <property type="entry name" value="CSC1/OSCA1-like_cyt"/>
</dbReference>
<feature type="domain" description="CSC1/OSCA1-like 7TM region" evidence="9">
    <location>
        <begin position="427"/>
        <end position="683"/>
    </location>
</feature>
<keyword evidence="3" id="KW-0813">Transport</keyword>
<evidence type="ECO:0000259" key="9">
    <source>
        <dbReference type="Pfam" id="PF02714"/>
    </source>
</evidence>
<evidence type="ECO:0000313" key="13">
    <source>
        <dbReference type="RefSeq" id="XP_035824905.1"/>
    </source>
</evidence>
<accession>A0ABM1VR63</accession>
<evidence type="ECO:0000256" key="4">
    <source>
        <dbReference type="ARBA" id="ARBA00022692"/>
    </source>
</evidence>
<dbReference type="RefSeq" id="XP_035824905.1">
    <property type="nucleotide sequence ID" value="XM_035969012.1"/>
</dbReference>
<feature type="transmembrane region" description="Helical" evidence="8">
    <location>
        <begin position="512"/>
        <end position="540"/>
    </location>
</feature>
<gene>
    <name evidence="13" type="primary">LOC101847948</name>
</gene>
<evidence type="ECO:0000256" key="8">
    <source>
        <dbReference type="SAM" id="Phobius"/>
    </source>
</evidence>
<evidence type="ECO:0000256" key="1">
    <source>
        <dbReference type="ARBA" id="ARBA00004141"/>
    </source>
</evidence>
<reference evidence="13" key="1">
    <citation type="submission" date="2025-08" db="UniProtKB">
        <authorList>
            <consortium name="RefSeq"/>
        </authorList>
    </citation>
    <scope>IDENTIFICATION</scope>
</reference>
<evidence type="ECO:0000256" key="2">
    <source>
        <dbReference type="ARBA" id="ARBA00007779"/>
    </source>
</evidence>
<dbReference type="Proteomes" id="UP000694888">
    <property type="component" value="Unplaced"/>
</dbReference>
<keyword evidence="4 8" id="KW-0812">Transmembrane</keyword>
<feature type="transmembrane region" description="Helical" evidence="8">
    <location>
        <begin position="422"/>
        <end position="448"/>
    </location>
</feature>
<keyword evidence="6 8" id="KW-0472">Membrane</keyword>
<dbReference type="InterPro" id="IPR032880">
    <property type="entry name" value="CSC1/OSCA1-like_N"/>
</dbReference>
<comment type="subcellular location">
    <subcellularLocation>
        <location evidence="1">Membrane</location>
        <topology evidence="1">Multi-pass membrane protein</topology>
    </subcellularLocation>
</comment>
<dbReference type="InterPro" id="IPR045122">
    <property type="entry name" value="Csc1-like"/>
</dbReference>
<feature type="transmembrane region" description="Helical" evidence="8">
    <location>
        <begin position="560"/>
        <end position="584"/>
    </location>
</feature>
<keyword evidence="5 8" id="KW-1133">Transmembrane helix</keyword>
<feature type="transmembrane region" description="Helical" evidence="8">
    <location>
        <begin position="670"/>
        <end position="689"/>
    </location>
</feature>
<dbReference type="PANTHER" id="PTHR13018:SF5">
    <property type="entry name" value="RE44586P"/>
    <property type="match status" value="1"/>
</dbReference>
<protein>
    <submittedName>
        <fullName evidence="13">CSC1-like protein 2 isoform X2</fullName>
    </submittedName>
</protein>
<feature type="domain" description="CSC1/OSCA1-like cytosolic" evidence="11">
    <location>
        <begin position="238"/>
        <end position="414"/>
    </location>
</feature>
<dbReference type="InterPro" id="IPR003864">
    <property type="entry name" value="CSC1/OSCA1-like_7TM"/>
</dbReference>
<dbReference type="Pfam" id="PF14703">
    <property type="entry name" value="PHM7_cyt"/>
    <property type="match status" value="1"/>
</dbReference>
<dbReference type="Pfam" id="PF02714">
    <property type="entry name" value="RSN1_7TM"/>
    <property type="match status" value="1"/>
</dbReference>
<organism evidence="12 13">
    <name type="scientific">Aplysia californica</name>
    <name type="common">California sea hare</name>
    <dbReference type="NCBI Taxonomy" id="6500"/>
    <lineage>
        <taxon>Eukaryota</taxon>
        <taxon>Metazoa</taxon>
        <taxon>Spiralia</taxon>
        <taxon>Lophotrochozoa</taxon>
        <taxon>Mollusca</taxon>
        <taxon>Gastropoda</taxon>
        <taxon>Heterobranchia</taxon>
        <taxon>Euthyneura</taxon>
        <taxon>Tectipleura</taxon>
        <taxon>Aplysiida</taxon>
        <taxon>Aplysioidea</taxon>
        <taxon>Aplysiidae</taxon>
        <taxon>Aplysia</taxon>
    </lineage>
</organism>
<evidence type="ECO:0000259" key="10">
    <source>
        <dbReference type="Pfam" id="PF13967"/>
    </source>
</evidence>
<feature type="transmembrane region" description="Helical" evidence="8">
    <location>
        <begin position="40"/>
        <end position="57"/>
    </location>
</feature>
<name>A0ABM1VR63_APLCA</name>
<dbReference type="PANTHER" id="PTHR13018">
    <property type="entry name" value="PROBABLE MEMBRANE PROTEIN DUF221-RELATED"/>
    <property type="match status" value="1"/>
</dbReference>
<evidence type="ECO:0000313" key="12">
    <source>
        <dbReference type="Proteomes" id="UP000694888"/>
    </source>
</evidence>
<feature type="transmembrane region" description="Helical" evidence="8">
    <location>
        <begin position="204"/>
        <end position="222"/>
    </location>
</feature>
<feature type="transmembrane region" description="Helical" evidence="8">
    <location>
        <begin position="158"/>
        <end position="178"/>
    </location>
</feature>
<feature type="domain" description="CSC1/OSCA1-like N-terminal transmembrane" evidence="10">
    <location>
        <begin position="39"/>
        <end position="222"/>
    </location>
</feature>